<dbReference type="KEGG" id="cre:CHLRE_03g155450v5"/>
<dbReference type="RefSeq" id="XP_042925713.1">
    <property type="nucleotide sequence ID" value="XM_043060584.1"/>
</dbReference>
<feature type="compositionally biased region" description="Gly residues" evidence="2">
    <location>
        <begin position="193"/>
        <end position="206"/>
    </location>
</feature>
<dbReference type="STRING" id="3055.A0A2K3DVZ3"/>
<dbReference type="InterPro" id="IPR025659">
    <property type="entry name" value="Tubby-like_C"/>
</dbReference>
<dbReference type="PANTHER" id="PTHR16517:SF7">
    <property type="entry name" value="PROTEIN KING TUBBY"/>
    <property type="match status" value="1"/>
</dbReference>
<dbReference type="GeneID" id="5723067"/>
<dbReference type="EMBL" id="CM008964">
    <property type="protein sequence ID" value="PNW84705.1"/>
    <property type="molecule type" value="Genomic_DNA"/>
</dbReference>
<reference evidence="4 5" key="1">
    <citation type="journal article" date="2007" name="Science">
        <title>The Chlamydomonas genome reveals the evolution of key animal and plant functions.</title>
        <authorList>
            <person name="Merchant S.S."/>
            <person name="Prochnik S.E."/>
            <person name="Vallon O."/>
            <person name="Harris E.H."/>
            <person name="Karpowicz S.J."/>
            <person name="Witman G.B."/>
            <person name="Terry A."/>
            <person name="Salamov A."/>
            <person name="Fritz-Laylin L.K."/>
            <person name="Marechal-Drouard L."/>
            <person name="Marshall W.F."/>
            <person name="Qu L.H."/>
            <person name="Nelson D.R."/>
            <person name="Sanderfoot A.A."/>
            <person name="Spalding M.H."/>
            <person name="Kapitonov V.V."/>
            <person name="Ren Q."/>
            <person name="Ferris P."/>
            <person name="Lindquist E."/>
            <person name="Shapiro H."/>
            <person name="Lucas S.M."/>
            <person name="Grimwood J."/>
            <person name="Schmutz J."/>
            <person name="Cardol P."/>
            <person name="Cerutti H."/>
            <person name="Chanfreau G."/>
            <person name="Chen C.L."/>
            <person name="Cognat V."/>
            <person name="Croft M.T."/>
            <person name="Dent R."/>
            <person name="Dutcher S."/>
            <person name="Fernandez E."/>
            <person name="Fukuzawa H."/>
            <person name="Gonzalez-Ballester D."/>
            <person name="Gonzalez-Halphen D."/>
            <person name="Hallmann A."/>
            <person name="Hanikenne M."/>
            <person name="Hippler M."/>
            <person name="Inwood W."/>
            <person name="Jabbari K."/>
            <person name="Kalanon M."/>
            <person name="Kuras R."/>
            <person name="Lefebvre P.A."/>
            <person name="Lemaire S.D."/>
            <person name="Lobanov A.V."/>
            <person name="Lohr M."/>
            <person name="Manuell A."/>
            <person name="Meier I."/>
            <person name="Mets L."/>
            <person name="Mittag M."/>
            <person name="Mittelmeier T."/>
            <person name="Moroney J.V."/>
            <person name="Moseley J."/>
            <person name="Napoli C."/>
            <person name="Nedelcu A.M."/>
            <person name="Niyogi K."/>
            <person name="Novoselov S.V."/>
            <person name="Paulsen I.T."/>
            <person name="Pazour G."/>
            <person name="Purton S."/>
            <person name="Ral J.P."/>
            <person name="Riano-Pachon D.M."/>
            <person name="Riekhof W."/>
            <person name="Rymarquis L."/>
            <person name="Schroda M."/>
            <person name="Stern D."/>
            <person name="Umen J."/>
            <person name="Willows R."/>
            <person name="Wilson N."/>
            <person name="Zimmer S.L."/>
            <person name="Allmer J."/>
            <person name="Balk J."/>
            <person name="Bisova K."/>
            <person name="Chen C.J."/>
            <person name="Elias M."/>
            <person name="Gendler K."/>
            <person name="Hauser C."/>
            <person name="Lamb M.R."/>
            <person name="Ledford H."/>
            <person name="Long J.C."/>
            <person name="Minagawa J."/>
            <person name="Page M.D."/>
            <person name="Pan J."/>
            <person name="Pootakham W."/>
            <person name="Roje S."/>
            <person name="Rose A."/>
            <person name="Stahlberg E."/>
            <person name="Terauchi A.M."/>
            <person name="Yang P."/>
            <person name="Ball S."/>
            <person name="Bowler C."/>
            <person name="Dieckmann C.L."/>
            <person name="Gladyshev V.N."/>
            <person name="Green P."/>
            <person name="Jorgensen R."/>
            <person name="Mayfield S."/>
            <person name="Mueller-Roeber B."/>
            <person name="Rajamani S."/>
            <person name="Sayre R.T."/>
            <person name="Brokstein P."/>
            <person name="Dubchak I."/>
            <person name="Goodstein D."/>
            <person name="Hornick L."/>
            <person name="Huang Y.W."/>
            <person name="Jhaveri J."/>
            <person name="Luo Y."/>
            <person name="Martinez D."/>
            <person name="Ngau W.C."/>
            <person name="Otillar B."/>
            <person name="Poliakov A."/>
            <person name="Porter A."/>
            <person name="Szajkowski L."/>
            <person name="Werner G."/>
            <person name="Zhou K."/>
            <person name="Grigoriev I.V."/>
            <person name="Rokhsar D.S."/>
            <person name="Grossman A.R."/>
        </authorList>
    </citation>
    <scope>NUCLEOTIDE SEQUENCE [LARGE SCALE GENOMIC DNA]</scope>
    <source>
        <strain evidence="5">CC-503</strain>
    </source>
</reference>
<gene>
    <name evidence="4" type="ORF">CHLRE_03g155450v5</name>
</gene>
<dbReference type="OMA" id="LRSNIRC"/>
<keyword evidence="5" id="KW-1185">Reference proteome</keyword>
<comment type="similarity">
    <text evidence="1">Belongs to the TUB family.</text>
</comment>
<accession>A0A2K3DVZ3</accession>
<feature type="compositionally biased region" description="Low complexity" evidence="2">
    <location>
        <begin position="252"/>
        <end position="262"/>
    </location>
</feature>
<dbReference type="OrthoDB" id="8775810at2759"/>
<name>A0A2K3DVZ3_CHLRE</name>
<feature type="region of interest" description="Disordered" evidence="2">
    <location>
        <begin position="515"/>
        <end position="558"/>
    </location>
</feature>
<proteinExistence type="inferred from homology"/>
<sequence length="714" mass="71331">MRVGPFYSGLRGQVCPESELSSPEAALAPADDDFVALSPVSSTGPSGWSSLPAHLLEVVFANLRDSSTGRWPSRKVLFGICGVCRLWRRVGHTMFFSNVWGSHTDMIVHPTQLFTLSPQPRLHTSDNLLRCFVHRTPHPPAGLGLGLAPRLGRGWRFTLYLGSDHRGVVHGGGSGGGPGGSYGGGGGGGGGGIGSSIGGGGGGGSAAGQQPQMLMSAVQTSRRCYQLMLCRPGPGPGAGAAGHWHGQVWARQQQHQQQHAHASSPGGGAVEGKGSRGGAGGGHRVGSSSSGGGGGGGGGSGVVATLRSNIRCSHYELLPESSCPWARRLISVAGYPVSSPPSPLIALEYRLRVRGIMLPRRMKVQVPVPHSLQRVVHNPLYDMADTGGGGGGMGLEDPYGGVFGVGGEYGGGGMGLGYGGVGGVGAGGGVWPAVFAAGAGGAAGAGAGAGAAAVMAPPPGGGAAAGGGGAGAAVVGDGGAAGEGLMDNLEDILEGAVRAEPLLFANMVDAAAVRPADEDDGPPAAQAGAGGGAAGGAGGHGGGGGRGPSLRRARSGGNTSWGLGTILRRGFLLRRPTFGGGGAGGAGSIQWWGPGSPAAGRQGTGMEEVGGTVGRDLGWAAAIPPPVPSVRLQNKAPHWNEALMCWCLNFRGRVKMASVKNFQLMCSADGAGRCVMQFGKVEDGVYILDFNPCVLTAAQAFAAALSTFETKYLL</sequence>
<evidence type="ECO:0000313" key="4">
    <source>
        <dbReference type="EMBL" id="PNW84705.1"/>
    </source>
</evidence>
<dbReference type="PANTHER" id="PTHR16517">
    <property type="entry name" value="TUBBY-RELATED"/>
    <property type="match status" value="1"/>
</dbReference>
<feature type="compositionally biased region" description="Gly residues" evidence="2">
    <location>
        <begin position="528"/>
        <end position="547"/>
    </location>
</feature>
<dbReference type="Proteomes" id="UP000006906">
    <property type="component" value="Chromosome 3"/>
</dbReference>
<dbReference type="AlphaFoldDB" id="A0A2K3DVZ3"/>
<feature type="region of interest" description="Disordered" evidence="2">
    <location>
        <begin position="193"/>
        <end position="214"/>
    </location>
</feature>
<dbReference type="Gene3D" id="3.20.90.10">
    <property type="entry name" value="Tubby Protein, Chain A"/>
    <property type="match status" value="1"/>
</dbReference>
<dbReference type="SUPFAM" id="SSF54518">
    <property type="entry name" value="Tubby C-terminal domain-like"/>
    <property type="match status" value="1"/>
</dbReference>
<feature type="domain" description="Tubby C-terminal" evidence="3">
    <location>
        <begin position="630"/>
        <end position="710"/>
    </location>
</feature>
<protein>
    <recommendedName>
        <fullName evidence="3">Tubby C-terminal domain-containing protein</fullName>
    </recommendedName>
</protein>
<feature type="compositionally biased region" description="Gly residues" evidence="2">
    <location>
        <begin position="265"/>
        <end position="299"/>
    </location>
</feature>
<evidence type="ECO:0000259" key="3">
    <source>
        <dbReference type="Pfam" id="PF01167"/>
    </source>
</evidence>
<dbReference type="InParanoid" id="A0A2K3DVZ3"/>
<feature type="region of interest" description="Disordered" evidence="2">
    <location>
        <begin position="236"/>
        <end position="299"/>
    </location>
</feature>
<dbReference type="Pfam" id="PF01167">
    <property type="entry name" value="Tub"/>
    <property type="match status" value="1"/>
</dbReference>
<organism evidence="4 5">
    <name type="scientific">Chlamydomonas reinhardtii</name>
    <name type="common">Chlamydomonas smithii</name>
    <dbReference type="NCBI Taxonomy" id="3055"/>
    <lineage>
        <taxon>Eukaryota</taxon>
        <taxon>Viridiplantae</taxon>
        <taxon>Chlorophyta</taxon>
        <taxon>core chlorophytes</taxon>
        <taxon>Chlorophyceae</taxon>
        <taxon>CS clade</taxon>
        <taxon>Chlamydomonadales</taxon>
        <taxon>Chlamydomonadaceae</taxon>
        <taxon>Chlamydomonas</taxon>
    </lineage>
</organism>
<dbReference type="PaxDb" id="3055-EDP00195"/>
<evidence type="ECO:0000256" key="2">
    <source>
        <dbReference type="SAM" id="MobiDB-lite"/>
    </source>
</evidence>
<dbReference type="Gramene" id="PNW84705">
    <property type="protein sequence ID" value="PNW84705"/>
    <property type="gene ID" value="CHLRE_03g155450v5"/>
</dbReference>
<evidence type="ECO:0000313" key="5">
    <source>
        <dbReference type="Proteomes" id="UP000006906"/>
    </source>
</evidence>
<dbReference type="SMR" id="A0A2K3DVZ3"/>
<dbReference type="InterPro" id="IPR000007">
    <property type="entry name" value="Tubby_C"/>
</dbReference>
<dbReference type="ExpressionAtlas" id="A0A2K3DVZ3">
    <property type="expression patterns" value="baseline"/>
</dbReference>
<evidence type="ECO:0000256" key="1">
    <source>
        <dbReference type="ARBA" id="ARBA00007129"/>
    </source>
</evidence>